<comment type="caution">
    <text evidence="3">The sequence shown here is derived from an EMBL/GenBank/DDBJ whole genome shotgun (WGS) entry which is preliminary data.</text>
</comment>
<gene>
    <name evidence="3" type="ORF">J2853_000899</name>
</gene>
<dbReference type="InterPro" id="IPR038734">
    <property type="entry name" value="YhaN_AAA"/>
</dbReference>
<dbReference type="InterPro" id="IPR027417">
    <property type="entry name" value="P-loop_NTPase"/>
</dbReference>
<organism evidence="3 4">
    <name type="scientific">Streptosporangium lutulentum</name>
    <dbReference type="NCBI Taxonomy" id="1461250"/>
    <lineage>
        <taxon>Bacteria</taxon>
        <taxon>Bacillati</taxon>
        <taxon>Actinomycetota</taxon>
        <taxon>Actinomycetes</taxon>
        <taxon>Streptosporangiales</taxon>
        <taxon>Streptosporangiaceae</taxon>
        <taxon>Streptosporangium</taxon>
    </lineage>
</organism>
<feature type="coiled-coil region" evidence="1">
    <location>
        <begin position="559"/>
        <end position="613"/>
    </location>
</feature>
<proteinExistence type="predicted"/>
<evidence type="ECO:0000313" key="4">
    <source>
        <dbReference type="Proteomes" id="UP001225356"/>
    </source>
</evidence>
<dbReference type="Gene3D" id="3.40.50.300">
    <property type="entry name" value="P-loop containing nucleotide triphosphate hydrolases"/>
    <property type="match status" value="2"/>
</dbReference>
<accession>A0ABT9Q4M9</accession>
<protein>
    <submittedName>
        <fullName evidence="3">Uncharacterized protein YhaN</fullName>
    </submittedName>
</protein>
<dbReference type="EMBL" id="JAUSQU010000001">
    <property type="protein sequence ID" value="MDP9841688.1"/>
    <property type="molecule type" value="Genomic_DNA"/>
</dbReference>
<keyword evidence="4" id="KW-1185">Reference proteome</keyword>
<dbReference type="Proteomes" id="UP001225356">
    <property type="component" value="Unassembled WGS sequence"/>
</dbReference>
<feature type="domain" description="YhaN AAA" evidence="2">
    <location>
        <begin position="1"/>
        <end position="203"/>
    </location>
</feature>
<evidence type="ECO:0000256" key="1">
    <source>
        <dbReference type="SAM" id="Coils"/>
    </source>
</evidence>
<dbReference type="PANTHER" id="PTHR41259:SF1">
    <property type="entry name" value="DOUBLE-STRAND BREAK REPAIR RAD50 ATPASE, PUTATIVE-RELATED"/>
    <property type="match status" value="1"/>
</dbReference>
<evidence type="ECO:0000259" key="2">
    <source>
        <dbReference type="Pfam" id="PF13514"/>
    </source>
</evidence>
<name>A0ABT9Q4M9_9ACTN</name>
<feature type="coiled-coil region" evidence="1">
    <location>
        <begin position="210"/>
        <end position="237"/>
    </location>
</feature>
<sequence length="1155" mass="127925">MRIDRLDLTAFGPFTGTSLDLSAPGIHLVTGPNEAGKSTALRALDQLLYGIDMRSPYDFVHAKGALRLGALIRDSSGEALEIVRTKSRNTSLLDSDGSPMNQAVLDAALSGIDQTTFTSVFALTSTELRKGGETLARGGGDFRQALAASRSGLRLSDTLRVIDERIDALYKQRGLKPRINTRIAALKQARDRQRTASLQPQEYAQREREVMVVRESLAQLTAELKQIRSEHSRLKRLSQALPALDRRRTLLAQIDEVLAKGVLAPKEAVERLPGLLEELRVAKDSLVGTRRRLDEAVHELDELTVDDDLLAVDDAIESLSQDRKAALNAAQRLARSAGVAAELRDEAESLLRQVHPDASLSDSVRYKVPRSVRTRAQELHERRTVVESALAQGLQALDKRRRRLEEAEKRLSELPPAEDSGPLRAVLAAVPADLLSRMATADEDERRIHGIIEQILRDLKLTALAVTDAGTIVLPARAEIEAHTGALSEFKRDRRDLAKSTKELTKQLADERLSLAALLNNDPPPTDDDLAAARSARDALWTEIRDGEHARAEGFKLALDRADQLADQMRKEADRVAKRYQLELQIGGDERRLDELGEELSVLDRRAEELEAEWIHLWKDFAGPRPTPNAAPTTLENAGRLREGVSELADVRATLASLRGRAAQHMARLREELRIPEGAASLNAENALAELPELQEIAETRLALHDVAAQERTACEERITMARDELEEADAQVTDHKRDLSAWKCDWDKLLVRAELPADRDTVEALADLDRLEQVATATAEAVKSEKSAEQDTAVVERFHTALETIAAACGRRFPDDETERHELMENLHKEARANRSAAERRVFLRTENGRLMTAVDDLQETAGRLGTELAGLAEKSWVDGVEALSEAVRRRERHTGLISTLTEVTATIPSVGEDLQILMAEAADADPDRLQAELDELTDRVAVLETQQTAQSTLSGERKNELARLDGSAEAAQAAADAEITAAALVEESEEYLRLQIARSILSGCIEEYRQSQQDPILARASQLFGRLTLDGFNGLELDQEEDSPVVLARRGAHLLKVGQLSEGTRDQLYLSLRLASLELYAEEEHTLPFVVDDIFMTFDDQRARATLGVLDEMADRFQMIVFTHHNHLTDLARAELSEDRVHVHPLPRFAPAG</sequence>
<dbReference type="RefSeq" id="WP_307555224.1">
    <property type="nucleotide sequence ID" value="NZ_JAUSQU010000001.1"/>
</dbReference>
<reference evidence="3 4" key="1">
    <citation type="submission" date="2023-07" db="EMBL/GenBank/DDBJ databases">
        <title>Sequencing the genomes of 1000 actinobacteria strains.</title>
        <authorList>
            <person name="Klenk H.-P."/>
        </authorList>
    </citation>
    <scope>NUCLEOTIDE SEQUENCE [LARGE SCALE GENOMIC DNA]</scope>
    <source>
        <strain evidence="3 4">DSM 46740</strain>
    </source>
</reference>
<evidence type="ECO:0000313" key="3">
    <source>
        <dbReference type="EMBL" id="MDP9841688.1"/>
    </source>
</evidence>
<dbReference type="PANTHER" id="PTHR41259">
    <property type="entry name" value="DOUBLE-STRAND BREAK REPAIR RAD50 ATPASE, PUTATIVE-RELATED"/>
    <property type="match status" value="1"/>
</dbReference>
<dbReference type="SUPFAM" id="SSF52540">
    <property type="entry name" value="P-loop containing nucleoside triphosphate hydrolases"/>
    <property type="match status" value="1"/>
</dbReference>
<dbReference type="Pfam" id="PF13514">
    <property type="entry name" value="AAA_27"/>
    <property type="match status" value="1"/>
</dbReference>
<keyword evidence="1" id="KW-0175">Coiled coil</keyword>
<feature type="coiled-coil region" evidence="1">
    <location>
        <begin position="712"/>
        <end position="739"/>
    </location>
</feature>